<organism evidence="4 5">
    <name type="scientific">Aquatica leii</name>
    <dbReference type="NCBI Taxonomy" id="1421715"/>
    <lineage>
        <taxon>Eukaryota</taxon>
        <taxon>Metazoa</taxon>
        <taxon>Ecdysozoa</taxon>
        <taxon>Arthropoda</taxon>
        <taxon>Hexapoda</taxon>
        <taxon>Insecta</taxon>
        <taxon>Pterygota</taxon>
        <taxon>Neoptera</taxon>
        <taxon>Endopterygota</taxon>
        <taxon>Coleoptera</taxon>
        <taxon>Polyphaga</taxon>
        <taxon>Elateriformia</taxon>
        <taxon>Elateroidea</taxon>
        <taxon>Lampyridae</taxon>
        <taxon>Luciolinae</taxon>
        <taxon>Aquatica</taxon>
    </lineage>
</organism>
<feature type="signal peptide" evidence="2">
    <location>
        <begin position="1"/>
        <end position="21"/>
    </location>
</feature>
<accession>A0AAN7P5V4</accession>
<gene>
    <name evidence="4" type="ORF">RN001_010030</name>
</gene>
<reference evidence="5" key="1">
    <citation type="submission" date="2023-01" db="EMBL/GenBank/DDBJ databases">
        <title>Key to firefly adult light organ development and bioluminescence: homeobox transcription factors regulate luciferase expression and transportation to peroxisome.</title>
        <authorList>
            <person name="Fu X."/>
        </authorList>
    </citation>
    <scope>NUCLEOTIDE SEQUENCE [LARGE SCALE GENOMIC DNA]</scope>
</reference>
<proteinExistence type="predicted"/>
<evidence type="ECO:0000256" key="2">
    <source>
        <dbReference type="SAM" id="SignalP"/>
    </source>
</evidence>
<evidence type="ECO:0000313" key="4">
    <source>
        <dbReference type="EMBL" id="KAK4877524.1"/>
    </source>
</evidence>
<comment type="caution">
    <text evidence="4">The sequence shown here is derived from an EMBL/GenBank/DDBJ whole genome shotgun (WGS) entry which is preliminary data.</text>
</comment>
<dbReference type="AlphaFoldDB" id="A0AAN7P5V4"/>
<sequence>MNRFVSLLLVAISVVTHRGSSQSSSLSRRYIPTVQYFSTHQNNLNALNSDDSIQHVDPYATNQRSSLPFLSDSPSSNIVKSVYFFEPQAQKEETRIRISFPPPQKKARVIFIKAPETNVVTEVIPPRPVEERTVVYVLSKKLEPLGSITIPSQLTTAVKRKPEVYFIKYRDLEHAQKLLSETLKGGENGASVPTHSNANSFLKSLDVPNKLTNVVKPDDQNYDKNYFDLVIFDHNLLKVLCSLALIAVVSADVSHLGYRYQSPSGSYLPSYAGVDHISSGSAIRGISGSYLPAYQQQHVSGGDQFLVSGGSHQINVQGFGQGHGADSGFGHAEQTEVHFYGGDDHSTARLRIHVAPVATTNRVLFVKSPDAGSTVIPEIIAPSAGSVDRTVVYVLSKKQDSVGQINIPSSVHNVVKSKPQVYYLRYKDAQDAERAVAETLGGKSLGSTVRHIADKDAFVKSLATGAQGGISGVLGSYGVSGGSVGHDFSGSVISHDISGGVVSHDVSGIDGNLILTAYLSLAFAQVLPSISSPSSSADFNEYYKSQKAASEEEKLYYDSVSSKNVNYQPNLWTSVRPAIPYWASGNGIASPILGGTNSFDSSQYYKSKAAASEEDQSYYANAAVNNGNYWPTIPNYVPNIYPINNYRPSVYPSTFGGGSIYDVNQYYNSKKAASEVDQGYYANSAVNNGNYWPGMNPFVPNGYSPVLNGGSVYDVGQYYNSKAASSELDQGFSAKSAVNNANYLPWLQNVPGTYPVVSPALNGGSAYDVAQYYNSKAAASELDQSFLAKSAVNNGNYWPVIQNYLPSRYPTPFVPGVNPVNTYWPSVYPSGSGGGSIYDMNQYYNSRKAASEIDQSYLAKSAFNNGNYWPSYYPSSIGGGQAYDINQYYNSKKAASETDQSYFGKYGSYDNFLPSINVPSQVWPIPSKPLIWPSARQYPIYAPLTGERVVSENMRDRESSSSNDESSYLNNYYLSNLGAGGETASSQSSSRNQESDKSYDFSDISRLGYGSPVVPIRYRRNQH</sequence>
<dbReference type="SMART" id="SM00690">
    <property type="entry name" value="DM5"/>
    <property type="match status" value="2"/>
</dbReference>
<evidence type="ECO:0000256" key="1">
    <source>
        <dbReference type="SAM" id="MobiDB-lite"/>
    </source>
</evidence>
<dbReference type="GO" id="GO:0040003">
    <property type="term" value="P:chitin-based cuticle development"/>
    <property type="evidence" value="ECO:0007669"/>
    <property type="project" value="TreeGrafter"/>
</dbReference>
<dbReference type="PANTHER" id="PTHR31927">
    <property type="entry name" value="FI07246P-RELATED-RELATED"/>
    <property type="match status" value="1"/>
</dbReference>
<evidence type="ECO:0000259" key="3">
    <source>
        <dbReference type="SMART" id="SM00690"/>
    </source>
</evidence>
<dbReference type="PANTHER" id="PTHR31927:SF2">
    <property type="entry name" value="FI07246P-RELATED"/>
    <property type="match status" value="1"/>
</dbReference>
<keyword evidence="5" id="KW-1185">Reference proteome</keyword>
<evidence type="ECO:0000313" key="5">
    <source>
        <dbReference type="Proteomes" id="UP001353858"/>
    </source>
</evidence>
<dbReference type="EMBL" id="JARPUR010000004">
    <property type="protein sequence ID" value="KAK4877524.1"/>
    <property type="molecule type" value="Genomic_DNA"/>
</dbReference>
<dbReference type="Pfam" id="PF03103">
    <property type="entry name" value="DUF243"/>
    <property type="match status" value="2"/>
</dbReference>
<keyword evidence="2" id="KW-0732">Signal</keyword>
<feature type="chain" id="PRO_5042841209" description="DUF243 domain-containing protein" evidence="2">
    <location>
        <begin position="22"/>
        <end position="1023"/>
    </location>
</feature>
<dbReference type="GO" id="GO:0008010">
    <property type="term" value="F:structural constituent of chitin-based larval cuticle"/>
    <property type="evidence" value="ECO:0007669"/>
    <property type="project" value="TreeGrafter"/>
</dbReference>
<dbReference type="InterPro" id="IPR004145">
    <property type="entry name" value="DUF243"/>
</dbReference>
<dbReference type="Proteomes" id="UP001353858">
    <property type="component" value="Unassembled WGS sequence"/>
</dbReference>
<protein>
    <recommendedName>
        <fullName evidence="3">DUF243 domain-containing protein</fullName>
    </recommendedName>
</protein>
<feature type="domain" description="DUF243" evidence="3">
    <location>
        <begin position="331"/>
        <end position="429"/>
    </location>
</feature>
<feature type="domain" description="DUF243" evidence="3">
    <location>
        <begin position="76"/>
        <end position="172"/>
    </location>
</feature>
<dbReference type="GO" id="GO:0062129">
    <property type="term" value="C:chitin-based extracellular matrix"/>
    <property type="evidence" value="ECO:0007669"/>
    <property type="project" value="TreeGrafter"/>
</dbReference>
<name>A0AAN7P5V4_9COLE</name>
<feature type="region of interest" description="Disordered" evidence="1">
    <location>
        <begin position="980"/>
        <end position="1009"/>
    </location>
</feature>